<protein>
    <submittedName>
        <fullName evidence="1">Uncharacterized protein</fullName>
    </submittedName>
</protein>
<sequence length="241" mass="25116">MKVVAIGADISSNDVSVSDSLVENIEKDIPKLLELGARKAALTNVTGDDVVISAFVEDELLETVNAGIVEILRNNAEDLGDVAGISQDPDKGGEGISYAEANLEEGEYQDAIIMAFDTYGGESFVADVANSVIEAASGMKAVTGLSDKIGTRTDIPGVGYVSPDDTDDPVVVVSVNELEQIAVVASAMIGAALGNKNTYLVKRHTACNVLPGSVLVSVTALMNGNMIDLSIPFENKTRILG</sequence>
<evidence type="ECO:0000313" key="2">
    <source>
        <dbReference type="Proteomes" id="UP000732619"/>
    </source>
</evidence>
<dbReference type="PIRSF" id="PIRSF005278">
    <property type="entry name" value="UCP005278"/>
    <property type="match status" value="1"/>
</dbReference>
<organism evidence="1 2">
    <name type="scientific">Methanobrevibacter olleyae</name>
    <dbReference type="NCBI Taxonomy" id="294671"/>
    <lineage>
        <taxon>Archaea</taxon>
        <taxon>Methanobacteriati</taxon>
        <taxon>Methanobacteriota</taxon>
        <taxon>Methanomada group</taxon>
        <taxon>Methanobacteria</taxon>
        <taxon>Methanobacteriales</taxon>
        <taxon>Methanobacteriaceae</taxon>
        <taxon>Methanobrevibacter</taxon>
    </lineage>
</organism>
<dbReference type="AlphaFoldDB" id="A0A8T3VZ56"/>
<comment type="caution">
    <text evidence="1">The sequence shown here is derived from an EMBL/GenBank/DDBJ whole genome shotgun (WGS) entry which is preliminary data.</text>
</comment>
<accession>A0A8T3VZ56</accession>
<gene>
    <name evidence="1" type="ORF">E7Z75_08830</name>
</gene>
<reference evidence="1" key="1">
    <citation type="submission" date="2019-04" db="EMBL/GenBank/DDBJ databases">
        <title>Evolution of Biomass-Degrading Anaerobic Consortia Revealed by Metagenomics.</title>
        <authorList>
            <person name="Peng X."/>
        </authorList>
    </citation>
    <scope>NUCLEOTIDE SEQUENCE</scope>
    <source>
        <strain evidence="1">SIG14</strain>
    </source>
</reference>
<evidence type="ECO:0000313" key="1">
    <source>
        <dbReference type="EMBL" id="MBE6513226.1"/>
    </source>
</evidence>
<proteinExistence type="predicted"/>
<name>A0A8T3VZ56_METOL</name>
<dbReference type="InterPro" id="IPR012021">
    <property type="entry name" value="UCP005278"/>
</dbReference>
<dbReference type="EMBL" id="SUTG01000059">
    <property type="protein sequence ID" value="MBE6513226.1"/>
    <property type="molecule type" value="Genomic_DNA"/>
</dbReference>
<dbReference type="Proteomes" id="UP000732619">
    <property type="component" value="Unassembled WGS sequence"/>
</dbReference>